<evidence type="ECO:0000256" key="10">
    <source>
        <dbReference type="ARBA" id="ARBA00025699"/>
    </source>
</evidence>
<evidence type="ECO:0000256" key="3">
    <source>
        <dbReference type="ARBA" id="ARBA00012328"/>
    </source>
</evidence>
<reference evidence="15 16" key="1">
    <citation type="journal article" date="2021" name="Sci. Rep.">
        <title>The distribution of antibiotic resistance genes in chicken gut microbiota commensals.</title>
        <authorList>
            <person name="Juricova H."/>
            <person name="Matiasovicova J."/>
            <person name="Kubasova T."/>
            <person name="Cejkova D."/>
            <person name="Rychlik I."/>
        </authorList>
    </citation>
    <scope>NUCLEOTIDE SEQUENCE [LARGE SCALE GENOMIC DNA]</scope>
    <source>
        <strain evidence="15 16">An829</strain>
    </source>
</reference>
<evidence type="ECO:0000256" key="12">
    <source>
        <dbReference type="PIRNR" id="PIRNR015601"/>
    </source>
</evidence>
<accession>A0ABS2DPI8</accession>
<dbReference type="RefSeq" id="WP_205101751.1">
    <property type="nucleotide sequence ID" value="NZ_JACJJC010000002.1"/>
</dbReference>
<dbReference type="InterPro" id="IPR046887">
    <property type="entry name" value="RsmE_PUA-like"/>
</dbReference>
<feature type="domain" description="Ribosomal RNA small subunit methyltransferase E methyltransferase" evidence="13">
    <location>
        <begin position="75"/>
        <end position="238"/>
    </location>
</feature>
<comment type="caution">
    <text evidence="15">The sequence shown here is derived from an EMBL/GenBank/DDBJ whole genome shotgun (WGS) entry which is preliminary data.</text>
</comment>
<evidence type="ECO:0000313" key="16">
    <source>
        <dbReference type="Proteomes" id="UP000715095"/>
    </source>
</evidence>
<evidence type="ECO:0000256" key="1">
    <source>
        <dbReference type="ARBA" id="ARBA00004496"/>
    </source>
</evidence>
<dbReference type="InterPro" id="IPR015947">
    <property type="entry name" value="PUA-like_sf"/>
</dbReference>
<dbReference type="InterPro" id="IPR046886">
    <property type="entry name" value="RsmE_MTase_dom"/>
</dbReference>
<organism evidence="15 16">
    <name type="scientific">Sutterella massiliensis</name>
    <dbReference type="NCBI Taxonomy" id="1816689"/>
    <lineage>
        <taxon>Bacteria</taxon>
        <taxon>Pseudomonadati</taxon>
        <taxon>Pseudomonadota</taxon>
        <taxon>Betaproteobacteria</taxon>
        <taxon>Burkholderiales</taxon>
        <taxon>Sutterellaceae</taxon>
        <taxon>Sutterella</taxon>
    </lineage>
</organism>
<dbReference type="PANTHER" id="PTHR30027:SF3">
    <property type="entry name" value="16S RRNA (URACIL(1498)-N(3))-METHYLTRANSFERASE"/>
    <property type="match status" value="1"/>
</dbReference>
<protein>
    <recommendedName>
        <fullName evidence="4 12">Ribosomal RNA small subunit methyltransferase E</fullName>
        <ecNumber evidence="3 12">2.1.1.193</ecNumber>
    </recommendedName>
</protein>
<dbReference type="GO" id="GO:0032259">
    <property type="term" value="P:methylation"/>
    <property type="evidence" value="ECO:0007669"/>
    <property type="project" value="UniProtKB-KW"/>
</dbReference>
<dbReference type="Pfam" id="PF20260">
    <property type="entry name" value="PUA_4"/>
    <property type="match status" value="1"/>
</dbReference>
<dbReference type="Gene3D" id="3.40.1280.10">
    <property type="match status" value="1"/>
</dbReference>
<comment type="catalytic activity">
    <reaction evidence="11 12">
        <text>uridine(1498) in 16S rRNA + S-adenosyl-L-methionine = N(3)-methyluridine(1498) in 16S rRNA + S-adenosyl-L-homocysteine + H(+)</text>
        <dbReference type="Rhea" id="RHEA:42920"/>
        <dbReference type="Rhea" id="RHEA-COMP:10283"/>
        <dbReference type="Rhea" id="RHEA-COMP:10284"/>
        <dbReference type="ChEBI" id="CHEBI:15378"/>
        <dbReference type="ChEBI" id="CHEBI:57856"/>
        <dbReference type="ChEBI" id="CHEBI:59789"/>
        <dbReference type="ChEBI" id="CHEBI:65315"/>
        <dbReference type="ChEBI" id="CHEBI:74502"/>
        <dbReference type="EC" id="2.1.1.193"/>
    </reaction>
</comment>
<name>A0ABS2DPI8_9BURK</name>
<evidence type="ECO:0000256" key="7">
    <source>
        <dbReference type="ARBA" id="ARBA00022603"/>
    </source>
</evidence>
<feature type="domain" description="Ribosomal RNA small subunit methyltransferase E PUA-like" evidence="14">
    <location>
        <begin position="22"/>
        <end position="53"/>
    </location>
</feature>
<dbReference type="NCBIfam" id="TIGR00046">
    <property type="entry name" value="RsmE family RNA methyltransferase"/>
    <property type="match status" value="1"/>
</dbReference>
<dbReference type="InterPro" id="IPR029028">
    <property type="entry name" value="Alpha/beta_knot_MTases"/>
</dbReference>
<dbReference type="InterPro" id="IPR006700">
    <property type="entry name" value="RsmE"/>
</dbReference>
<keyword evidence="7 12" id="KW-0489">Methyltransferase</keyword>
<comment type="subcellular location">
    <subcellularLocation>
        <location evidence="1 12">Cytoplasm</location>
    </subcellularLocation>
</comment>
<dbReference type="PANTHER" id="PTHR30027">
    <property type="entry name" value="RIBOSOMAL RNA SMALL SUBUNIT METHYLTRANSFERASE E"/>
    <property type="match status" value="1"/>
</dbReference>
<keyword evidence="5 12" id="KW-0963">Cytoplasm</keyword>
<gene>
    <name evidence="15" type="ORF">H6A60_01985</name>
</gene>
<dbReference type="Pfam" id="PF04452">
    <property type="entry name" value="Methyltrans_RNA"/>
    <property type="match status" value="1"/>
</dbReference>
<evidence type="ECO:0000256" key="2">
    <source>
        <dbReference type="ARBA" id="ARBA00005528"/>
    </source>
</evidence>
<dbReference type="GO" id="GO:0008168">
    <property type="term" value="F:methyltransferase activity"/>
    <property type="evidence" value="ECO:0007669"/>
    <property type="project" value="UniProtKB-KW"/>
</dbReference>
<dbReference type="Proteomes" id="UP000715095">
    <property type="component" value="Unassembled WGS sequence"/>
</dbReference>
<proteinExistence type="inferred from homology"/>
<evidence type="ECO:0000259" key="13">
    <source>
        <dbReference type="Pfam" id="PF04452"/>
    </source>
</evidence>
<comment type="function">
    <text evidence="10 12">Specifically methylates the N3 position of the uracil ring of uridine 1498 (m3U1498) in 16S rRNA. Acts on the fully assembled 30S ribosomal subunit.</text>
</comment>
<keyword evidence="9 12" id="KW-0949">S-adenosyl-L-methionine</keyword>
<evidence type="ECO:0000313" key="15">
    <source>
        <dbReference type="EMBL" id="MBM6703277.1"/>
    </source>
</evidence>
<dbReference type="CDD" id="cd18084">
    <property type="entry name" value="RsmE-like"/>
    <property type="match status" value="1"/>
</dbReference>
<comment type="similarity">
    <text evidence="2 12">Belongs to the RNA methyltransferase RsmE family.</text>
</comment>
<evidence type="ECO:0000256" key="11">
    <source>
        <dbReference type="ARBA" id="ARBA00047944"/>
    </source>
</evidence>
<dbReference type="InterPro" id="IPR029026">
    <property type="entry name" value="tRNA_m1G_MTases_N"/>
</dbReference>
<evidence type="ECO:0000259" key="14">
    <source>
        <dbReference type="Pfam" id="PF20260"/>
    </source>
</evidence>
<dbReference type="NCBIfam" id="NF008692">
    <property type="entry name" value="PRK11713.1-5"/>
    <property type="match status" value="1"/>
</dbReference>
<keyword evidence="8 12" id="KW-0808">Transferase</keyword>
<keyword evidence="6 12" id="KW-0698">rRNA processing</keyword>
<dbReference type="EC" id="2.1.1.193" evidence="3 12"/>
<dbReference type="EMBL" id="JACJJC010000002">
    <property type="protein sequence ID" value="MBM6703277.1"/>
    <property type="molecule type" value="Genomic_DNA"/>
</dbReference>
<evidence type="ECO:0000256" key="5">
    <source>
        <dbReference type="ARBA" id="ARBA00022490"/>
    </source>
</evidence>
<evidence type="ECO:0000256" key="8">
    <source>
        <dbReference type="ARBA" id="ARBA00022679"/>
    </source>
</evidence>
<sequence>MANPRFFIDEPDEFFSGRILLPANAAKHAGRSLRLASGEIVDVFNGRGRLWRGPIGFSNESAWVDINEVEAPQTESPLRITLLQSFVSPEKTEWIVEKGVEAGMHEFVFAPAARSVTKLSGERLEKRLQRLRDIARAAAEQCGRNVVPAIRAYPSLSAAFSDSTAELKLVLAPGANAGTPPERLRPGLASVAVAIGPEGGFNAEEIAAAESFGWRAQLLGPRVLRTETAGLAAAVWLQTLAGDYPRR</sequence>
<evidence type="ECO:0000256" key="9">
    <source>
        <dbReference type="ARBA" id="ARBA00022691"/>
    </source>
</evidence>
<dbReference type="SUPFAM" id="SSF75217">
    <property type="entry name" value="alpha/beta knot"/>
    <property type="match status" value="1"/>
</dbReference>
<keyword evidence="16" id="KW-1185">Reference proteome</keyword>
<dbReference type="PIRSF" id="PIRSF015601">
    <property type="entry name" value="MTase_slr0722"/>
    <property type="match status" value="1"/>
</dbReference>
<evidence type="ECO:0000256" key="4">
    <source>
        <dbReference type="ARBA" id="ARBA00013673"/>
    </source>
</evidence>
<evidence type="ECO:0000256" key="6">
    <source>
        <dbReference type="ARBA" id="ARBA00022552"/>
    </source>
</evidence>
<dbReference type="SUPFAM" id="SSF88697">
    <property type="entry name" value="PUA domain-like"/>
    <property type="match status" value="1"/>
</dbReference>